<keyword evidence="9" id="KW-0175">Coiled coil</keyword>
<gene>
    <name evidence="11" type="ORF">DCF25_05530</name>
</gene>
<dbReference type="CDD" id="cd05387">
    <property type="entry name" value="BY-kinase"/>
    <property type="match status" value="1"/>
</dbReference>
<evidence type="ECO:0000256" key="6">
    <source>
        <dbReference type="ARBA" id="ARBA00022840"/>
    </source>
</evidence>
<dbReference type="EMBL" id="QBMC01000023">
    <property type="protein sequence ID" value="PZO21107.1"/>
    <property type="molecule type" value="Genomic_DNA"/>
</dbReference>
<dbReference type="SUPFAM" id="SSF52540">
    <property type="entry name" value="P-loop containing nucleoside triphosphate hydrolases"/>
    <property type="match status" value="1"/>
</dbReference>
<reference evidence="12" key="1">
    <citation type="submission" date="2018-04" db="EMBL/GenBank/DDBJ databases">
        <authorList>
            <person name="Cornet L."/>
        </authorList>
    </citation>
    <scope>NUCLEOTIDE SEQUENCE [LARGE SCALE GENOMIC DNA]</scope>
</reference>
<dbReference type="PANTHER" id="PTHR32309">
    <property type="entry name" value="TYROSINE-PROTEIN KINASE"/>
    <property type="match status" value="1"/>
</dbReference>
<evidence type="ECO:0000256" key="8">
    <source>
        <dbReference type="ARBA" id="ARBA00023136"/>
    </source>
</evidence>
<dbReference type="InterPro" id="IPR027417">
    <property type="entry name" value="P-loop_NTPase"/>
</dbReference>
<dbReference type="Gene3D" id="3.40.50.300">
    <property type="entry name" value="P-loop containing nucleotide triphosphate hydrolases"/>
    <property type="match status" value="1"/>
</dbReference>
<keyword evidence="6" id="KW-0067">ATP-binding</keyword>
<evidence type="ECO:0000256" key="5">
    <source>
        <dbReference type="ARBA" id="ARBA00022741"/>
    </source>
</evidence>
<accession>A0A2W4UPG1</accession>
<reference evidence="11 12" key="2">
    <citation type="submission" date="2018-06" db="EMBL/GenBank/DDBJ databases">
        <title>Metagenomic assembly of (sub)arctic Cyanobacteria and their associated microbiome from non-axenic cultures.</title>
        <authorList>
            <person name="Baurain D."/>
        </authorList>
    </citation>
    <scope>NUCLEOTIDE SEQUENCE [LARGE SCALE GENOMIC DNA]</scope>
    <source>
        <strain evidence="11">ULC129bin1</strain>
    </source>
</reference>
<protein>
    <submittedName>
        <fullName evidence="11">Capsular biosynthesis protein</fullName>
    </submittedName>
</protein>
<dbReference type="GO" id="GO:0005886">
    <property type="term" value="C:plasma membrane"/>
    <property type="evidence" value="ECO:0007669"/>
    <property type="project" value="UniProtKB-SubCell"/>
</dbReference>
<dbReference type="GO" id="GO:0005524">
    <property type="term" value="F:ATP binding"/>
    <property type="evidence" value="ECO:0007669"/>
    <property type="project" value="UniProtKB-KW"/>
</dbReference>
<dbReference type="AlphaFoldDB" id="A0A2W4UPG1"/>
<evidence type="ECO:0000256" key="9">
    <source>
        <dbReference type="SAM" id="Coils"/>
    </source>
</evidence>
<dbReference type="Pfam" id="PF10609">
    <property type="entry name" value="ParA"/>
    <property type="match status" value="1"/>
</dbReference>
<dbReference type="InterPro" id="IPR005702">
    <property type="entry name" value="Wzc-like_C"/>
</dbReference>
<dbReference type="InterPro" id="IPR033756">
    <property type="entry name" value="YlxH/NBP35"/>
</dbReference>
<keyword evidence="5" id="KW-0547">Nucleotide-binding</keyword>
<evidence type="ECO:0000313" key="11">
    <source>
        <dbReference type="EMBL" id="PZO21107.1"/>
    </source>
</evidence>
<keyword evidence="4" id="KW-0812">Transmembrane</keyword>
<proteinExistence type="inferred from homology"/>
<organism evidence="11 12">
    <name type="scientific">Leptolyngbya foveolarum</name>
    <dbReference type="NCBI Taxonomy" id="47253"/>
    <lineage>
        <taxon>Bacteria</taxon>
        <taxon>Bacillati</taxon>
        <taxon>Cyanobacteriota</taxon>
        <taxon>Cyanophyceae</taxon>
        <taxon>Leptolyngbyales</taxon>
        <taxon>Leptolyngbyaceae</taxon>
        <taxon>Leptolyngbya group</taxon>
        <taxon>Leptolyngbya</taxon>
    </lineage>
</organism>
<feature type="domain" description="Polysaccharide chain length determinant N-terminal" evidence="10">
    <location>
        <begin position="28"/>
        <end position="123"/>
    </location>
</feature>
<evidence type="ECO:0000256" key="1">
    <source>
        <dbReference type="ARBA" id="ARBA00004651"/>
    </source>
</evidence>
<evidence type="ECO:0000256" key="3">
    <source>
        <dbReference type="ARBA" id="ARBA00022475"/>
    </source>
</evidence>
<comment type="similarity">
    <text evidence="2">Belongs to the CpsC/CapA family.</text>
</comment>
<comment type="subcellular location">
    <subcellularLocation>
        <location evidence="1">Cell membrane</location>
        <topology evidence="1">Multi-pass membrane protein</topology>
    </subcellularLocation>
</comment>
<dbReference type="Gene3D" id="1.10.287.1490">
    <property type="match status" value="1"/>
</dbReference>
<dbReference type="Proteomes" id="UP000249354">
    <property type="component" value="Unassembled WGS sequence"/>
</dbReference>
<name>A0A2W4UPG1_9CYAN</name>
<dbReference type="InterPro" id="IPR050445">
    <property type="entry name" value="Bact_polysacc_biosynth/exp"/>
</dbReference>
<dbReference type="Pfam" id="PF02706">
    <property type="entry name" value="Wzz"/>
    <property type="match status" value="1"/>
</dbReference>
<evidence type="ECO:0000256" key="4">
    <source>
        <dbReference type="ARBA" id="ARBA00022692"/>
    </source>
</evidence>
<keyword evidence="7" id="KW-1133">Transmembrane helix</keyword>
<sequence length="727" mass="79408">MKSEVALPLPPSPVMTTQPPAEELEGGLNVGQLLRTLRRKWWVILGIALATTAAAGAKVITDKPTYVSNLEILVRPLSAETEVISSIPETLTGATPAASGSPLDQDLLAILISPSLLEPVVADMRTRYPEICSGTGADGALIEATTEQCYRIIRQSLQVDALGKDSDIIQVIASSPEPDRALALLNAVSDAYLAYSLSSKQSDIRRGVKFVDQKLPDLRKKVDTLQGQLQKIRLDNNIIDPDSRGSDLASQVSAFSKEQKELQVELEQLRNVYQNLQQSEPGEGNASSALSQNPRYQTLLNSLLELDAQIAEASTLYLDSSPDMQVLREQRQNLQSLLSQQGSQSEQEIASQIRELEARERAIQDTIQNLNAGIDDLSGISRNYTDIQRELTVATENLTQFLAKREALEIDSAQREIPWEVVTPPTEPRPQLASLPQNLLLGGILGTLMGIGVALLLDKSGGVIYSDEEIRRLTRLPVLGRIPRQDFSEMELAQESMAESLQYVGATIRSEQNGRDSAPSFNGVEHTSLAYGNNPFSEAFRSLYTNLRLINATHPTRSVAVGSVMPGEGKSTVALHLAQAAAAMGQRVLLVDADLRNPQIHKYLGISNEKGLTNLFSGESNPALIQKFLPEPNLYVIAAGSAPFDPARLFSSRSMKRFTEKVRKTFDLVIYDTPPLLGQSDAYIVANHADGLLLVTQPGKIKQSLLDRAMEQLQIADINVLGLVTRE</sequence>
<keyword evidence="3" id="KW-1003">Cell membrane</keyword>
<keyword evidence="8" id="KW-0472">Membrane</keyword>
<comment type="caution">
    <text evidence="11">The sequence shown here is derived from an EMBL/GenBank/DDBJ whole genome shotgun (WGS) entry which is preliminary data.</text>
</comment>
<dbReference type="InterPro" id="IPR003856">
    <property type="entry name" value="LPS_length_determ_N"/>
</dbReference>
<dbReference type="NCBIfam" id="TIGR01007">
    <property type="entry name" value="eps_fam"/>
    <property type="match status" value="1"/>
</dbReference>
<feature type="coiled-coil region" evidence="9">
    <location>
        <begin position="215"/>
        <end position="279"/>
    </location>
</feature>
<dbReference type="GO" id="GO:0004713">
    <property type="term" value="F:protein tyrosine kinase activity"/>
    <property type="evidence" value="ECO:0007669"/>
    <property type="project" value="TreeGrafter"/>
</dbReference>
<evidence type="ECO:0000313" key="12">
    <source>
        <dbReference type="Proteomes" id="UP000249354"/>
    </source>
</evidence>
<evidence type="ECO:0000256" key="2">
    <source>
        <dbReference type="ARBA" id="ARBA00006683"/>
    </source>
</evidence>
<dbReference type="PANTHER" id="PTHR32309:SF13">
    <property type="entry name" value="FERRIC ENTEROBACTIN TRANSPORT PROTEIN FEPE"/>
    <property type="match status" value="1"/>
</dbReference>
<evidence type="ECO:0000259" key="10">
    <source>
        <dbReference type="Pfam" id="PF02706"/>
    </source>
</evidence>
<evidence type="ECO:0000256" key="7">
    <source>
        <dbReference type="ARBA" id="ARBA00022989"/>
    </source>
</evidence>